<keyword evidence="5 7" id="KW-0269">Exonuclease</keyword>
<dbReference type="InterPro" id="IPR012337">
    <property type="entry name" value="RNaseH-like_sf"/>
</dbReference>
<evidence type="ECO:0000256" key="6">
    <source>
        <dbReference type="ARBA" id="ARBA00023242"/>
    </source>
</evidence>
<dbReference type="Gene3D" id="3.30.420.10">
    <property type="entry name" value="Ribonuclease H-like superfamily/Ribonuclease H"/>
    <property type="match status" value="1"/>
</dbReference>
<dbReference type="PANTHER" id="PTHR12801:SF115">
    <property type="entry name" value="FI18136P1-RELATED"/>
    <property type="match status" value="1"/>
</dbReference>
<dbReference type="OrthoDB" id="16516at2759"/>
<dbReference type="EMBL" id="KE747826">
    <property type="protein sequence ID" value="RMZ71047.1"/>
    <property type="molecule type" value="Genomic_DNA"/>
</dbReference>
<dbReference type="SUPFAM" id="SSF53098">
    <property type="entry name" value="Ribonuclease H-like"/>
    <property type="match status" value="1"/>
</dbReference>
<comment type="subcellular location">
    <subcellularLocation>
        <location evidence="1">Nucleus</location>
    </subcellularLocation>
</comment>
<dbReference type="GO" id="GO:0003676">
    <property type="term" value="F:nucleic acid binding"/>
    <property type="evidence" value="ECO:0007669"/>
    <property type="project" value="InterPro"/>
</dbReference>
<sequence length="243" mass="27255">MCHLPKILQGEYLPAPKAFKDEYTFQYPSIEFESAPAHDKERTGLCAVVLACSKVLLEDGRQEVVKIAAVDALTCRILMNHLVCTDPHVKVTDWRSKVTGLYGWGDFEAARKSGYRVFKGWAAARAALWKFIDKDTIVVGHNLRSDLDVLRMIHGRAVDIAKVIEKAANGPLNKAQLSLDSVCRDYTSITLRSDAKYGRDSLMNAFAIREFGLWVMKSASTLEKNARQKSLDYQRIMPQSATT</sequence>
<keyword evidence="4" id="KW-0378">Hydrolase</keyword>
<evidence type="ECO:0000256" key="5">
    <source>
        <dbReference type="ARBA" id="ARBA00022839"/>
    </source>
</evidence>
<proteinExistence type="inferred from homology"/>
<organism evidence="7 8">
    <name type="scientific">Pyrenophora seminiperda CCB06</name>
    <dbReference type="NCBI Taxonomy" id="1302712"/>
    <lineage>
        <taxon>Eukaryota</taxon>
        <taxon>Fungi</taxon>
        <taxon>Dikarya</taxon>
        <taxon>Ascomycota</taxon>
        <taxon>Pezizomycotina</taxon>
        <taxon>Dothideomycetes</taxon>
        <taxon>Pleosporomycetidae</taxon>
        <taxon>Pleosporales</taxon>
        <taxon>Pleosporineae</taxon>
        <taxon>Pleosporaceae</taxon>
        <taxon>Pyrenophora</taxon>
    </lineage>
</organism>
<dbReference type="Proteomes" id="UP000265663">
    <property type="component" value="Unassembled WGS sequence"/>
</dbReference>
<evidence type="ECO:0000256" key="4">
    <source>
        <dbReference type="ARBA" id="ARBA00022801"/>
    </source>
</evidence>
<evidence type="ECO:0000256" key="2">
    <source>
        <dbReference type="ARBA" id="ARBA00006357"/>
    </source>
</evidence>
<gene>
    <name evidence="7" type="ORF">GMOD_00005543</name>
</gene>
<dbReference type="PANTHER" id="PTHR12801">
    <property type="entry name" value="RNA EXONUCLEASE REXO1 / RECO3 FAMILY MEMBER-RELATED"/>
    <property type="match status" value="1"/>
</dbReference>
<name>A0A3M7M981_9PLEO</name>
<accession>A0A3M7M981</accession>
<keyword evidence="8" id="KW-1185">Reference proteome</keyword>
<dbReference type="InterPro" id="IPR047021">
    <property type="entry name" value="REXO1/3/4-like"/>
</dbReference>
<keyword evidence="3" id="KW-0540">Nuclease</keyword>
<reference evidence="7 8" key="1">
    <citation type="journal article" date="2014" name="PLoS ONE">
        <title>De novo Genome Assembly of the Fungal Plant Pathogen Pyrenophora semeniperda.</title>
        <authorList>
            <person name="Soliai M.M."/>
            <person name="Meyer S.E."/>
            <person name="Udall J.A."/>
            <person name="Elzinga D.E."/>
            <person name="Hermansen R.A."/>
            <person name="Bodily P.M."/>
            <person name="Hart A.A."/>
            <person name="Coleman C.E."/>
        </authorList>
    </citation>
    <scope>NUCLEOTIDE SEQUENCE [LARGE SCALE GENOMIC DNA]</scope>
    <source>
        <strain evidence="7 8">CCB06</strain>
        <tissue evidence="7">Mycelium</tissue>
    </source>
</reference>
<dbReference type="GO" id="GO:0005634">
    <property type="term" value="C:nucleus"/>
    <property type="evidence" value="ECO:0007669"/>
    <property type="project" value="UniProtKB-SubCell"/>
</dbReference>
<evidence type="ECO:0000256" key="1">
    <source>
        <dbReference type="ARBA" id="ARBA00004123"/>
    </source>
</evidence>
<dbReference type="AlphaFoldDB" id="A0A3M7M981"/>
<evidence type="ECO:0000313" key="7">
    <source>
        <dbReference type="EMBL" id="RMZ71047.1"/>
    </source>
</evidence>
<protein>
    <submittedName>
        <fullName evidence="7">Rna exonuclease</fullName>
    </submittedName>
</protein>
<keyword evidence="6" id="KW-0539">Nucleus</keyword>
<dbReference type="CDD" id="cd06137">
    <property type="entry name" value="DEDDh_RNase"/>
    <property type="match status" value="1"/>
</dbReference>
<comment type="similarity">
    <text evidence="2">Belongs to the REXO1/REXO3 family.</text>
</comment>
<evidence type="ECO:0000256" key="3">
    <source>
        <dbReference type="ARBA" id="ARBA00022722"/>
    </source>
</evidence>
<dbReference type="InterPro" id="IPR036397">
    <property type="entry name" value="RNaseH_sf"/>
</dbReference>
<evidence type="ECO:0000313" key="8">
    <source>
        <dbReference type="Proteomes" id="UP000265663"/>
    </source>
</evidence>
<dbReference type="GO" id="GO:0004527">
    <property type="term" value="F:exonuclease activity"/>
    <property type="evidence" value="ECO:0007669"/>
    <property type="project" value="UniProtKB-KW"/>
</dbReference>